<comment type="caution">
    <text evidence="2">The sequence shown here is derived from an EMBL/GenBank/DDBJ whole genome shotgun (WGS) entry which is preliminary data.</text>
</comment>
<gene>
    <name evidence="2" type="ORF">BIY37_04685</name>
</gene>
<dbReference type="InterPro" id="IPR009057">
    <property type="entry name" value="Homeodomain-like_sf"/>
</dbReference>
<keyword evidence="3" id="KW-1185">Reference proteome</keyword>
<feature type="domain" description="Mor transcription activator" evidence="1">
    <location>
        <begin position="58"/>
        <end position="141"/>
    </location>
</feature>
<reference evidence="2 3" key="1">
    <citation type="journal article" date="2016" name="Genome Announc.">
        <title>Draft Genome Sequence of the Anaerobic Ammonium-Oxidizing Bacterium 'Candidatus Brocadia sp. 40'.</title>
        <authorList>
            <person name="Ali M."/>
            <person name="Haroon M.F."/>
            <person name="Narita Y."/>
            <person name="Zhang L."/>
            <person name="Rangel Shaw D."/>
            <person name="Okabe S."/>
            <person name="Saikaly P.E."/>
        </authorList>
    </citation>
    <scope>NUCLEOTIDE SEQUENCE [LARGE SCALE GENOMIC DNA]</scope>
    <source>
        <strain evidence="2 3">40</strain>
    </source>
</reference>
<dbReference type="Proteomes" id="UP000242219">
    <property type="component" value="Unassembled WGS sequence"/>
</dbReference>
<organism evidence="2 3">
    <name type="scientific">Candidatus Brocadia sapporoensis</name>
    <dbReference type="NCBI Taxonomy" id="392547"/>
    <lineage>
        <taxon>Bacteria</taxon>
        <taxon>Pseudomonadati</taxon>
        <taxon>Planctomycetota</taxon>
        <taxon>Candidatus Brocadiia</taxon>
        <taxon>Candidatus Brocadiales</taxon>
        <taxon>Candidatus Brocadiaceae</taxon>
        <taxon>Candidatus Brocadia</taxon>
    </lineage>
</organism>
<dbReference type="AlphaFoldDB" id="A0A1V6M161"/>
<dbReference type="SUPFAM" id="SSF46689">
    <property type="entry name" value="Homeodomain-like"/>
    <property type="match status" value="1"/>
</dbReference>
<dbReference type="InterPro" id="IPR014875">
    <property type="entry name" value="Mor_transcription_activator"/>
</dbReference>
<sequence length="142" mass="17010">MMTNWLNDIKIEQLPAQYQDIVRHIGLENTVKLAGYYSKLGFYFSEIKPGEPFCKEYQEMAGQIGTENTLKLARYFKGELIYFAGLEEVIRQKKYEYIVQHFKGDNHKELARATHYSEQWVYEILWREQQKKRMAAKQLKLF</sequence>
<evidence type="ECO:0000313" key="2">
    <source>
        <dbReference type="EMBL" id="OQD46120.1"/>
    </source>
</evidence>
<accession>A0A1V6M161</accession>
<evidence type="ECO:0000313" key="3">
    <source>
        <dbReference type="Proteomes" id="UP000242219"/>
    </source>
</evidence>
<protein>
    <recommendedName>
        <fullName evidence="1">Mor transcription activator domain-containing protein</fullName>
    </recommendedName>
</protein>
<dbReference type="Pfam" id="PF08765">
    <property type="entry name" value="Mor"/>
    <property type="match status" value="1"/>
</dbReference>
<dbReference type="InterPro" id="IPR052411">
    <property type="entry name" value="c-mor_Regulatory_Protein"/>
</dbReference>
<dbReference type="PANTHER" id="PTHR37812">
    <property type="entry name" value="MU-LIKE PROPHAGE FLUMU PROTEIN C"/>
    <property type="match status" value="1"/>
</dbReference>
<name>A0A1V6M161_9BACT</name>
<proteinExistence type="predicted"/>
<dbReference type="PANTHER" id="PTHR37812:SF1">
    <property type="entry name" value="MU-LIKE PROPHAGE FLUMU PROTEIN C"/>
    <property type="match status" value="1"/>
</dbReference>
<dbReference type="RefSeq" id="WP_070066664.1">
    <property type="nucleotide sequence ID" value="NZ_MJUW02000056.1"/>
</dbReference>
<evidence type="ECO:0000259" key="1">
    <source>
        <dbReference type="Pfam" id="PF08765"/>
    </source>
</evidence>
<dbReference type="Gene3D" id="1.10.10.60">
    <property type="entry name" value="Homeodomain-like"/>
    <property type="match status" value="1"/>
</dbReference>
<dbReference type="EMBL" id="MJUW02000056">
    <property type="protein sequence ID" value="OQD46120.1"/>
    <property type="molecule type" value="Genomic_DNA"/>
</dbReference>